<dbReference type="EMBL" id="JASSZA010000006">
    <property type="protein sequence ID" value="KAK2108942.1"/>
    <property type="molecule type" value="Genomic_DNA"/>
</dbReference>
<proteinExistence type="predicted"/>
<dbReference type="InterPro" id="IPR013998">
    <property type="entry name" value="Nebulin-like"/>
</dbReference>
<dbReference type="PANTHER" id="PTHR11039:SF65">
    <property type="entry name" value="NEBULIN"/>
    <property type="match status" value="1"/>
</dbReference>
<dbReference type="SMART" id="SM00227">
    <property type="entry name" value="NEBU"/>
    <property type="match status" value="57"/>
</dbReference>
<dbReference type="PROSITE" id="PS51216">
    <property type="entry name" value="NEBULIN"/>
    <property type="match status" value="34"/>
</dbReference>
<evidence type="ECO:0000256" key="2">
    <source>
        <dbReference type="ARBA" id="ARBA00023203"/>
    </source>
</evidence>
<evidence type="ECO:0008006" key="5">
    <source>
        <dbReference type="Google" id="ProtNLM"/>
    </source>
</evidence>
<evidence type="ECO:0000313" key="3">
    <source>
        <dbReference type="EMBL" id="KAK2108942.1"/>
    </source>
</evidence>
<dbReference type="InterPro" id="IPR055297">
    <property type="entry name" value="NEBU/NEBL"/>
</dbReference>
<comment type="caution">
    <text evidence="3">The sequence shown here is derived from an EMBL/GenBank/DDBJ whole genome shotgun (WGS) entry which is preliminary data.</text>
</comment>
<dbReference type="InterPro" id="IPR000900">
    <property type="entry name" value="Nebulin_repeat"/>
</dbReference>
<dbReference type="Pfam" id="PF00880">
    <property type="entry name" value="Nebulin"/>
    <property type="match status" value="27"/>
</dbReference>
<keyword evidence="1" id="KW-0677">Repeat</keyword>
<protein>
    <recommendedName>
        <fullName evidence="5">Nebulin</fullName>
    </recommendedName>
</protein>
<sequence>MNSNCALFEQVKYRMDGDVAKTICHVDEKAKDIEHAKKVSQQVSKVLYKQNWEDTKDKYLLPPDAPELVQAVKNTAMFSKKLYTEDWEADKSLFYPYNDSPELRRVAQAQKALSDVAYKKGLAEQQAQFTPLADPPDIEFAKKVTNQVSKQKYKQDYENKIKGKWSETPCFEVANARMNAENISTRKYQEDFENMKDQIYFMQTETPEYKVNKQAGVAASKSQVKYKEDYEKNKGKADYNVLPASENPLLRQLKAAGNALSDKIQKLYKENYENTKAKSINYCETPKFKLDTILQNFSSDNKYKDSYLKNILGHYVGSFEDPYHSHCMKVTAQNSDKNYKAEYEEDRGKGFFPQTITQEYEAIKKLDQCKDHTYKVHPDKTKFTQVTDSPVLLQAQVNSKQLSDLNYKAKHESEKFKCHIPPDTPALIQHKVNAYNLSDNLYKQDWEKSKAKKFDIKVDAIPLLAAKANTKNTSDVSVAWGPGDLDRAASGTFPGKWDLARVMSLQVMYKKDYEKSKGKMIGALSVNDDPKILHSLKVAKNQSDRLYKENYEKTKAKSMNYCETPKYQLDTQLKNFSEVRKATAKYKDLYVKNILGHYVGSFEDPYHTHCMKVAAQNSDKSYKAEYEEDKGKCYFPQTITQEYEAIKKLDQCKDHTYKVHPDKTKFTAVTDTPVLLQAQLNTKQLSDLNYKAKHEGEKFKCHVPADAPQFIQHRVNAYNLSDNLYKQDWEKSKAKKFEIKVDAIPLLAAKANTKNTSDVSVAWGPGDLGTWTGQPQGHFLVMYKKDYEKSKGKMIGALSINDDPKMLHSLKTAKNQSDVSVFVNLYCFQDGLPVMMPKTMKAALKAKSGHLVYENIREYRKDYEKSKTVYTAPLDMLQVTQAKKSQEIASDVDYKHILHSYSYPPDSVNVDLAKKAYALQSDRNYFKLLLANVETLQSGPVHMKGHVEYKADYNSWMKGCGWVPFGSLEMEKAKRASDILNEKKYRQHPDTLKFTSIEDAPITVQAKINQAQRSDIAYKAKGEEILHKYNLPADLPQFIQAKVNAYNISEVRGQTRADNMYKADLKDLSKKGYDLRTDAIPIRAAKAARQAASDVQYKKDYEKAKGKMVGFQSLQDDPKLVHYMNVAKIQSDREYKKDYEKTKTKYNTPHDMFNVVAAKKAQDVVSNVNYKHSLHHYTYLPDAMDLELSKNMMQIQSDNVYKEDYNNWMKGIGWIPIGSLDVEKVKKAGDALNEKKYRQHPDTLKFTSIVDSPVMVQAKQNTKQVSDILYKAKGEDVKHKYTVSPDLPQFLQAKCNAYNISDVCYKRDWHDLIAKGNNVLGDAIPITAAKASRNIASDDFANPILPPQYKYKEAYEKAKGKHVGFRSLQDDPKLVHYMNVAKLQSDREYKKNYENTKTSYHTPGDMVSITAAKMAQDVATNVNYKQPLHHYTYLPDAMSLEHTRNVNQIQSDNVYKDEYNSFFKGIGWIPIGSLEVEKAKKAGDALNERKYRQHPDTIKFTSVPDSMGMVLAQQNTKQLSDLNYKVEGEKLKHKYTIDPELPQFIQAKVNALNMSDAYYKADWKKTLAKGYDLRPDAIPIVAAKSSRNIASDCKYKEAYEKAKGKQIGFLSLQDDPKLVHYMNVAKIQSDREYKKGYEASKTKYHTPLDMVSVTAAKKSQEVATNANYRQSYHNYTLLPDALNVEHSRNAMQIQSDNLYKSDFTNWMKGIGWVPIESLEVEKAKKAGEILSEKKYRQHPEKLKFTYAMDTMEQALNKSNKLNMDKRLYTEKWNKDKTTIHVMPDTPDILLSRINQITMSDKLYKAGWEEEKKKGYDLRPDAIAIKAARASRDIASDYKYKQAYEQAKGKHIGFRSLEDDPKLVHFMQVAKMQSDREYKKAYEKSKTSFHTPVDMLSVVAAKKSQEVATNANYRNVIHTYNMLPDAMNFELAKNMMQIQSDNQYKADYADFMKGIGWLPLGSLEAEKNKKAMEIISEKKYRQHPDTLKYSTLMDSMNMVLAQNNAKIMNEHLYKQAWEADKTKVHIMPDIPQIILAKANAINMSDKLYKLSLEESKKKGYDLRPDAIPIKAAKASRDIASDYKYKYNYEKGKGKMVGFRSLEDDPKLVHSMQVAKMQSDREYKKNYENTKTSYHTPADMLSVTAAKDAQANITNTNYKRLIHKYILLPDAMNIELTRNMNRIQSDNEYKQDYNEWYKGLGWSPAGSLEVEKAKKATEYASDQKYRQHPSNFQFKKLTDSMDMVLAKQNAHTMNKVEATVALRSSHVRKG</sequence>
<keyword evidence="2" id="KW-0009">Actin-binding</keyword>
<keyword evidence="4" id="KW-1185">Reference proteome</keyword>
<name>A0ABQ9VI99_SAGOE</name>
<accession>A0ABQ9VI99</accession>
<evidence type="ECO:0000256" key="1">
    <source>
        <dbReference type="ARBA" id="ARBA00022737"/>
    </source>
</evidence>
<dbReference type="PANTHER" id="PTHR11039">
    <property type="entry name" value="NEBULIN"/>
    <property type="match status" value="1"/>
</dbReference>
<organism evidence="3 4">
    <name type="scientific">Saguinus oedipus</name>
    <name type="common">Cotton-top tamarin</name>
    <name type="synonym">Oedipomidas oedipus</name>
    <dbReference type="NCBI Taxonomy" id="9490"/>
    <lineage>
        <taxon>Eukaryota</taxon>
        <taxon>Metazoa</taxon>
        <taxon>Chordata</taxon>
        <taxon>Craniata</taxon>
        <taxon>Vertebrata</taxon>
        <taxon>Euteleostomi</taxon>
        <taxon>Mammalia</taxon>
        <taxon>Eutheria</taxon>
        <taxon>Euarchontoglires</taxon>
        <taxon>Primates</taxon>
        <taxon>Haplorrhini</taxon>
        <taxon>Platyrrhini</taxon>
        <taxon>Cebidae</taxon>
        <taxon>Callitrichinae</taxon>
        <taxon>Saguinus</taxon>
    </lineage>
</organism>
<reference evidence="3 4" key="1">
    <citation type="submission" date="2023-05" db="EMBL/GenBank/DDBJ databases">
        <title>B98-5 Cell Line De Novo Hybrid Assembly: An Optical Mapping Approach.</title>
        <authorList>
            <person name="Kananen K."/>
            <person name="Auerbach J.A."/>
            <person name="Kautto E."/>
            <person name="Blachly J.S."/>
        </authorList>
    </citation>
    <scope>NUCLEOTIDE SEQUENCE [LARGE SCALE GENOMIC DNA]</scope>
    <source>
        <strain evidence="3">B95-8</strain>
        <tissue evidence="3">Cell line</tissue>
    </source>
</reference>
<gene>
    <name evidence="3" type="ORF">P7K49_014107</name>
</gene>
<dbReference type="Proteomes" id="UP001266305">
    <property type="component" value="Unassembled WGS sequence"/>
</dbReference>
<dbReference type="PRINTS" id="PR00510">
    <property type="entry name" value="NEBULIN"/>
</dbReference>
<evidence type="ECO:0000313" key="4">
    <source>
        <dbReference type="Proteomes" id="UP001266305"/>
    </source>
</evidence>